<evidence type="ECO:0000313" key="9">
    <source>
        <dbReference type="EMBL" id="GAA4931874.1"/>
    </source>
</evidence>
<gene>
    <name evidence="9" type="ORF">GCM10025791_05200</name>
</gene>
<dbReference type="FunFam" id="1.10.510.10:FF:000021">
    <property type="entry name" value="Serine/threonine protein kinase"/>
    <property type="match status" value="1"/>
</dbReference>
<evidence type="ECO:0000259" key="8">
    <source>
        <dbReference type="PROSITE" id="PS50011"/>
    </source>
</evidence>
<comment type="caution">
    <text evidence="9">The sequence shown here is derived from an EMBL/GenBank/DDBJ whole genome shotgun (WGS) entry which is preliminary data.</text>
</comment>
<keyword evidence="7" id="KW-0472">Membrane</keyword>
<feature type="domain" description="Protein kinase" evidence="8">
    <location>
        <begin position="6"/>
        <end position="261"/>
    </location>
</feature>
<evidence type="ECO:0000256" key="7">
    <source>
        <dbReference type="SAM" id="Phobius"/>
    </source>
</evidence>
<dbReference type="Gene3D" id="3.90.1580.10">
    <property type="entry name" value="paralog of FGE (formylglycine-generating enzyme)"/>
    <property type="match status" value="1"/>
</dbReference>
<organism evidence="9 10">
    <name type="scientific">Halioxenophilus aromaticivorans</name>
    <dbReference type="NCBI Taxonomy" id="1306992"/>
    <lineage>
        <taxon>Bacteria</taxon>
        <taxon>Pseudomonadati</taxon>
        <taxon>Pseudomonadota</taxon>
        <taxon>Gammaproteobacteria</taxon>
        <taxon>Alteromonadales</taxon>
        <taxon>Alteromonadaceae</taxon>
        <taxon>Halioxenophilus</taxon>
    </lineage>
</organism>
<evidence type="ECO:0000256" key="1">
    <source>
        <dbReference type="ARBA" id="ARBA00012513"/>
    </source>
</evidence>
<proteinExistence type="predicted"/>
<feature type="transmembrane region" description="Helical" evidence="7">
    <location>
        <begin position="322"/>
        <end position="343"/>
    </location>
</feature>
<dbReference type="Pfam" id="PF00069">
    <property type="entry name" value="Pkinase"/>
    <property type="match status" value="1"/>
</dbReference>
<name>A0AAV3TY55_9ALTE</name>
<accession>A0AAV3TY55</accession>
<sequence>MRLPGYKILRKINQGGMSTVYLAVQTEHNRMVALKVMAPALNADPIFSDRFQREAKIISQLAHPNIIAIHDVGQYKTINYIAMDYMEQGSIAAKMKEGLTAKSCLKIIQQVSKALDHAHAEGYIHRDIKPENILLAQDGSVALSDFGVARAVSSNTQMTNAGTVLGTPNYMSPEQARGKDLDGRSDLYSLGVVLYEMLVGQPPYQGEEAVAIALQHLTAPIPALPPKYASLQPLINKMVAKKPQDRFQSGTEAVEVIDQVMDKLNGDAADDQELALLRPARGKRSWWCRITGRRPKYSPLNDIPALRGSATMHDTRPANNTANWVALAALFMVVAVATAYWYWQSYQLPEPPAVTAIGVPMETSTPIMPPDSDGTAPPIELASEVSEGAIERPEPAIPVSAEPEPEQPPLPPPEPTFPLTVNVTPEQNSYVRVMNIVEKYRPGLPLPAGEYRIVIGSPGYWQKERWVTIENSAKNINVQLTVAKHPGDLIQHQPLPGVDGPEMIVIPPGQFIMGDLRYSDTQPRHEVVIEKPFAISSGEVRFAEYDAYLAATGKPMLGDESWGRNTRPVINISWQEAKDYADWLAEKTGKPYRLPTEAEWEYIASSGGLQEYPWSGGAEDGKELANCRGGCRSEYNTLFVSKTAPTKKFSANTFGVYDLAGNVAEWTSTCYMRTYDPVDGPEQASCDRVVRGGSFINDIEQLDVFRRDHYPEDYRDKYTGLRVALDLPAYSEE</sequence>
<dbReference type="SMART" id="SM00220">
    <property type="entry name" value="S_TKc"/>
    <property type="match status" value="1"/>
</dbReference>
<dbReference type="AlphaFoldDB" id="A0AAV3TY55"/>
<dbReference type="SUPFAM" id="SSF56436">
    <property type="entry name" value="C-type lectin-like"/>
    <property type="match status" value="1"/>
</dbReference>
<reference evidence="10" key="1">
    <citation type="journal article" date="2019" name="Int. J. Syst. Evol. Microbiol.">
        <title>The Global Catalogue of Microorganisms (GCM) 10K type strain sequencing project: providing services to taxonomists for standard genome sequencing and annotation.</title>
        <authorList>
            <consortium name="The Broad Institute Genomics Platform"/>
            <consortium name="The Broad Institute Genome Sequencing Center for Infectious Disease"/>
            <person name="Wu L."/>
            <person name="Ma J."/>
        </authorList>
    </citation>
    <scope>NUCLEOTIDE SEQUENCE [LARGE SCALE GENOMIC DNA]</scope>
    <source>
        <strain evidence="10">JCM 19134</strain>
    </source>
</reference>
<dbReference type="InterPro" id="IPR011009">
    <property type="entry name" value="Kinase-like_dom_sf"/>
</dbReference>
<dbReference type="RefSeq" id="WP_345416598.1">
    <property type="nucleotide sequence ID" value="NZ_AP031496.1"/>
</dbReference>
<dbReference type="InterPro" id="IPR042095">
    <property type="entry name" value="SUMF_sf"/>
</dbReference>
<dbReference type="Proteomes" id="UP001409585">
    <property type="component" value="Unassembled WGS sequence"/>
</dbReference>
<keyword evidence="2" id="KW-0723">Serine/threonine-protein kinase</keyword>
<dbReference type="InterPro" id="IPR016187">
    <property type="entry name" value="CTDL_fold"/>
</dbReference>
<dbReference type="PROSITE" id="PS50011">
    <property type="entry name" value="PROTEIN_KINASE_DOM"/>
    <property type="match status" value="1"/>
</dbReference>
<dbReference type="EC" id="2.7.11.1" evidence="1"/>
<dbReference type="GO" id="GO:0005524">
    <property type="term" value="F:ATP binding"/>
    <property type="evidence" value="ECO:0007669"/>
    <property type="project" value="UniProtKB-KW"/>
</dbReference>
<dbReference type="Gene3D" id="3.30.200.20">
    <property type="entry name" value="Phosphorylase Kinase, domain 1"/>
    <property type="match status" value="1"/>
</dbReference>
<keyword evidence="4" id="KW-0547">Nucleotide-binding</keyword>
<keyword evidence="7" id="KW-1133">Transmembrane helix</keyword>
<dbReference type="PROSITE" id="PS00108">
    <property type="entry name" value="PROTEIN_KINASE_ST"/>
    <property type="match status" value="1"/>
</dbReference>
<dbReference type="CDD" id="cd14014">
    <property type="entry name" value="STKc_PknB_like"/>
    <property type="match status" value="1"/>
</dbReference>
<dbReference type="EMBL" id="BAABLX010000004">
    <property type="protein sequence ID" value="GAA4931874.1"/>
    <property type="molecule type" value="Genomic_DNA"/>
</dbReference>
<dbReference type="PANTHER" id="PTHR43289:SF6">
    <property type="entry name" value="SERINE_THREONINE-PROTEIN KINASE NEKL-3"/>
    <property type="match status" value="1"/>
</dbReference>
<dbReference type="PANTHER" id="PTHR43289">
    <property type="entry name" value="MITOGEN-ACTIVATED PROTEIN KINASE KINASE KINASE 20-RELATED"/>
    <property type="match status" value="1"/>
</dbReference>
<evidence type="ECO:0000256" key="5">
    <source>
        <dbReference type="ARBA" id="ARBA00022777"/>
    </source>
</evidence>
<dbReference type="Pfam" id="PF03781">
    <property type="entry name" value="FGE-sulfatase"/>
    <property type="match status" value="1"/>
</dbReference>
<keyword evidence="3" id="KW-0808">Transferase</keyword>
<protein>
    <recommendedName>
        <fullName evidence="1">non-specific serine/threonine protein kinase</fullName>
        <ecNumber evidence="1">2.7.11.1</ecNumber>
    </recommendedName>
</protein>
<keyword evidence="5" id="KW-0418">Kinase</keyword>
<evidence type="ECO:0000313" key="10">
    <source>
        <dbReference type="Proteomes" id="UP001409585"/>
    </source>
</evidence>
<evidence type="ECO:0000256" key="6">
    <source>
        <dbReference type="ARBA" id="ARBA00022840"/>
    </source>
</evidence>
<keyword evidence="7" id="KW-0812">Transmembrane</keyword>
<keyword evidence="10" id="KW-1185">Reference proteome</keyword>
<evidence type="ECO:0000256" key="2">
    <source>
        <dbReference type="ARBA" id="ARBA00022527"/>
    </source>
</evidence>
<evidence type="ECO:0000256" key="3">
    <source>
        <dbReference type="ARBA" id="ARBA00022679"/>
    </source>
</evidence>
<dbReference type="InterPro" id="IPR008271">
    <property type="entry name" value="Ser/Thr_kinase_AS"/>
</dbReference>
<dbReference type="SUPFAM" id="SSF56112">
    <property type="entry name" value="Protein kinase-like (PK-like)"/>
    <property type="match status" value="1"/>
</dbReference>
<dbReference type="Gene3D" id="1.10.510.10">
    <property type="entry name" value="Transferase(Phosphotransferase) domain 1"/>
    <property type="match status" value="1"/>
</dbReference>
<dbReference type="GO" id="GO:0004674">
    <property type="term" value="F:protein serine/threonine kinase activity"/>
    <property type="evidence" value="ECO:0007669"/>
    <property type="project" value="UniProtKB-KW"/>
</dbReference>
<dbReference type="InterPro" id="IPR000719">
    <property type="entry name" value="Prot_kinase_dom"/>
</dbReference>
<dbReference type="InterPro" id="IPR005532">
    <property type="entry name" value="SUMF_dom"/>
</dbReference>
<evidence type="ECO:0000256" key="4">
    <source>
        <dbReference type="ARBA" id="ARBA00022741"/>
    </source>
</evidence>
<keyword evidence="6" id="KW-0067">ATP-binding</keyword>